<organism evidence="2 3">
    <name type="scientific">Clostridium gasigenes</name>
    <dbReference type="NCBI Taxonomy" id="94869"/>
    <lineage>
        <taxon>Bacteria</taxon>
        <taxon>Bacillati</taxon>
        <taxon>Bacillota</taxon>
        <taxon>Clostridia</taxon>
        <taxon>Eubacteriales</taxon>
        <taxon>Clostridiaceae</taxon>
        <taxon>Clostridium</taxon>
    </lineage>
</organism>
<accession>A0A7X0SD42</accession>
<reference evidence="2 3" key="1">
    <citation type="submission" date="2020-08" db="EMBL/GenBank/DDBJ databases">
        <title>Clostridia isolated from Swiss meat.</title>
        <authorList>
            <person name="Wambui J."/>
            <person name="Stevens M.J.A."/>
            <person name="Stephan R."/>
        </authorList>
    </citation>
    <scope>NUCLEOTIDE SEQUENCE [LARGE SCALE GENOMIC DNA]</scope>
    <source>
        <strain evidence="2 3">CM001</strain>
    </source>
</reference>
<dbReference type="InterPro" id="IPR011335">
    <property type="entry name" value="Restrct_endonuc-II-like"/>
</dbReference>
<dbReference type="Proteomes" id="UP000585258">
    <property type="component" value="Unassembled WGS sequence"/>
</dbReference>
<sequence>MNTQKEVAITSLFIEYQKLRETSEENYEFINGEIIKMHSPSIKHQDIVLNLVMELKQYFKGTKCKTMISPTDIYLEKDDIKKEICVIPDISIMCEQSGFDEKRYHGVPTIIVEVLSSNWADDMIKKFKLYQEFGVLEYWIIDPSSESFMVYSYDTEEKNYHNVIQRDNELCSKLFCDLKINMEEIF</sequence>
<name>A0A7X0SD42_9CLOT</name>
<dbReference type="AlphaFoldDB" id="A0A7X0SD42"/>
<feature type="domain" description="Putative restriction endonuclease" evidence="1">
    <location>
        <begin position="15"/>
        <end position="165"/>
    </location>
</feature>
<dbReference type="GO" id="GO:0004519">
    <property type="term" value="F:endonuclease activity"/>
    <property type="evidence" value="ECO:0007669"/>
    <property type="project" value="UniProtKB-KW"/>
</dbReference>
<evidence type="ECO:0000313" key="2">
    <source>
        <dbReference type="EMBL" id="MBB6715270.1"/>
    </source>
</evidence>
<dbReference type="SUPFAM" id="SSF52980">
    <property type="entry name" value="Restriction endonuclease-like"/>
    <property type="match status" value="1"/>
</dbReference>
<keyword evidence="2" id="KW-0255">Endonuclease</keyword>
<protein>
    <submittedName>
        <fullName evidence="2">Uma2 family endonuclease</fullName>
    </submittedName>
</protein>
<dbReference type="EMBL" id="JACKWY010000005">
    <property type="protein sequence ID" value="MBB6715270.1"/>
    <property type="molecule type" value="Genomic_DNA"/>
</dbReference>
<dbReference type="CDD" id="cd06260">
    <property type="entry name" value="DUF820-like"/>
    <property type="match status" value="1"/>
</dbReference>
<dbReference type="InterPro" id="IPR012296">
    <property type="entry name" value="Nuclease_put_TT1808"/>
</dbReference>
<evidence type="ECO:0000313" key="3">
    <source>
        <dbReference type="Proteomes" id="UP000585258"/>
    </source>
</evidence>
<proteinExistence type="predicted"/>
<evidence type="ECO:0000259" key="1">
    <source>
        <dbReference type="Pfam" id="PF05685"/>
    </source>
</evidence>
<keyword evidence="2" id="KW-0540">Nuclease</keyword>
<dbReference type="RefSeq" id="WP_185164597.1">
    <property type="nucleotide sequence ID" value="NZ_JACKWY010000005.1"/>
</dbReference>
<gene>
    <name evidence="2" type="ORF">H7E68_11070</name>
</gene>
<dbReference type="PANTHER" id="PTHR34107:SF4">
    <property type="entry name" value="SLL1222 PROTEIN"/>
    <property type="match status" value="1"/>
</dbReference>
<dbReference type="PANTHER" id="PTHR34107">
    <property type="entry name" value="SLL0198 PROTEIN-RELATED"/>
    <property type="match status" value="1"/>
</dbReference>
<comment type="caution">
    <text evidence="2">The sequence shown here is derived from an EMBL/GenBank/DDBJ whole genome shotgun (WGS) entry which is preliminary data.</text>
</comment>
<dbReference type="Pfam" id="PF05685">
    <property type="entry name" value="Uma2"/>
    <property type="match status" value="1"/>
</dbReference>
<dbReference type="Gene3D" id="3.90.1570.10">
    <property type="entry name" value="tt1808, chain A"/>
    <property type="match status" value="1"/>
</dbReference>
<keyword evidence="2" id="KW-0378">Hydrolase</keyword>
<dbReference type="InterPro" id="IPR008538">
    <property type="entry name" value="Uma2"/>
</dbReference>